<evidence type="ECO:0000313" key="1">
    <source>
        <dbReference type="EMBL" id="XBH16562.1"/>
    </source>
</evidence>
<protein>
    <submittedName>
        <fullName evidence="1">DGQHR domain-containing protein</fullName>
    </submittedName>
</protein>
<dbReference type="RefSeq" id="WP_348261791.1">
    <property type="nucleotide sequence ID" value="NZ_CP121196.1"/>
</dbReference>
<accession>A0AAU7DHE4</accession>
<reference evidence="1" key="1">
    <citation type="submission" date="2023-03" db="EMBL/GenBank/DDBJ databases">
        <title>Edaphobacter sp.</title>
        <authorList>
            <person name="Huber K.J."/>
            <person name="Papendorf J."/>
            <person name="Pilke C."/>
            <person name="Bunk B."/>
            <person name="Sproeer C."/>
            <person name="Pester M."/>
        </authorList>
    </citation>
    <scope>NUCLEOTIDE SEQUENCE</scope>
    <source>
        <strain evidence="1">DSM 110680</strain>
    </source>
</reference>
<dbReference type="CDD" id="cd16413">
    <property type="entry name" value="DGQHR_domain"/>
    <property type="match status" value="1"/>
</dbReference>
<dbReference type="InterPro" id="IPR017601">
    <property type="entry name" value="DGQHR-contain_dom"/>
</dbReference>
<dbReference type="EMBL" id="CP121196">
    <property type="protein sequence ID" value="XBH16562.1"/>
    <property type="molecule type" value="Genomic_DNA"/>
</dbReference>
<organism evidence="1">
    <name type="scientific">Telmatobacter sp. DSM 110680</name>
    <dbReference type="NCBI Taxonomy" id="3036704"/>
    <lineage>
        <taxon>Bacteria</taxon>
        <taxon>Pseudomonadati</taxon>
        <taxon>Acidobacteriota</taxon>
        <taxon>Terriglobia</taxon>
        <taxon>Terriglobales</taxon>
        <taxon>Acidobacteriaceae</taxon>
        <taxon>Telmatobacter</taxon>
    </lineage>
</organism>
<gene>
    <name evidence="1" type="ORF">P8935_18550</name>
</gene>
<dbReference type="NCBIfam" id="TIGR03187">
    <property type="entry name" value="DGQHR"/>
    <property type="match status" value="1"/>
</dbReference>
<name>A0AAU7DHE4_9BACT</name>
<sequence>MAIFDYECLVSHQRNTPGAPTFLLFHAPAGEVLQWAAIKRLEEEAGAPQRQTSPAKVKAIRRFLETDERNTIPTSVIITLDLTNGEFTEPLAPSSIGRIRFEWNEGDPKPGLVIDGQHRLYGIDEFNHGTQVNLVAITNAGDMEKAFQFLVINNKASKVSQDHIRALALHYDEGALRNRLKTARLNLDPNVGYVGIVNEGEDSPFRGLISWPTTPEENRVVVPSAIEASITYIQQKKVKDFESDDVLLEFFYTIWRRIHERWPELWTAQSRLLSKVGVICMTQYMTDALTSSYDLGRLNISDPEQVGLLVDEILDTQERKFWRVPWTSSSYDTKVGRAIIVQSLTQIARNLRSGSSWFEDVEMVDATEIEADEVEPPVPPAQV</sequence>
<dbReference type="AlphaFoldDB" id="A0AAU7DHE4"/>
<proteinExistence type="predicted"/>